<feature type="transmembrane region" description="Helical" evidence="2">
    <location>
        <begin position="189"/>
        <end position="212"/>
    </location>
</feature>
<keyword evidence="2" id="KW-0812">Transmembrane</keyword>
<keyword evidence="2" id="KW-0472">Membrane</keyword>
<dbReference type="RefSeq" id="WP_154430545.1">
    <property type="nucleotide sequence ID" value="NZ_VUNI01000021.1"/>
</dbReference>
<dbReference type="Gene3D" id="3.10.310.50">
    <property type="match status" value="1"/>
</dbReference>
<gene>
    <name evidence="4" type="ORF">FYJ75_11210</name>
</gene>
<sequence length="283" mass="31300">MVAEWLKDKKAKLLAGIFCAMVLSVSAFSLQPVYAAAEDSKVVDDADLLSYDEEKEIQSMLDDFADESGWTLFAVTTDDANGMTSEEYADDFVDRNAFEENGVCFLIDMDNREIYMSTTGSAIRILTDHRIDSIMDDSYEYAGDGEYEKCFENMIQETEDYFHKGIESGQYNYDRDTGEISKAPNRLTVWDMLIALIAAAAAGGAVIAVIAGKYRLKFGGWKYDFKSNSKLDLTNKTDRLVNEFRTAHHIQRDSGGSSHSSGSRSTTHHSSGGGTHGGGGHKF</sequence>
<accession>A0A6L5YTB1</accession>
<evidence type="ECO:0000259" key="3">
    <source>
        <dbReference type="Pfam" id="PF04536"/>
    </source>
</evidence>
<dbReference type="Pfam" id="PF04536">
    <property type="entry name" value="TPM_phosphatase"/>
    <property type="match status" value="1"/>
</dbReference>
<dbReference type="AlphaFoldDB" id="A0A6L5YTB1"/>
<evidence type="ECO:0000256" key="2">
    <source>
        <dbReference type="SAM" id="Phobius"/>
    </source>
</evidence>
<organism evidence="4 5">
    <name type="scientific">Roseburia porci</name>
    <dbReference type="NCBI Taxonomy" id="2605790"/>
    <lineage>
        <taxon>Bacteria</taxon>
        <taxon>Bacillati</taxon>
        <taxon>Bacillota</taxon>
        <taxon>Clostridia</taxon>
        <taxon>Lachnospirales</taxon>
        <taxon>Lachnospiraceae</taxon>
        <taxon>Roseburia</taxon>
    </lineage>
</organism>
<feature type="compositionally biased region" description="Low complexity" evidence="1">
    <location>
        <begin position="254"/>
        <end position="270"/>
    </location>
</feature>
<reference evidence="4 5" key="1">
    <citation type="submission" date="2019-08" db="EMBL/GenBank/DDBJ databases">
        <title>In-depth cultivation of the pig gut microbiome towards novel bacterial diversity and tailored functional studies.</title>
        <authorList>
            <person name="Wylensek D."/>
            <person name="Hitch T.C.A."/>
            <person name="Clavel T."/>
        </authorList>
    </citation>
    <scope>NUCLEOTIDE SEQUENCE [LARGE SCALE GENOMIC DNA]</scope>
    <source>
        <strain evidence="4 5">MUC/MUC-530-WT-4D</strain>
    </source>
</reference>
<keyword evidence="5" id="KW-1185">Reference proteome</keyword>
<feature type="compositionally biased region" description="Gly residues" evidence="1">
    <location>
        <begin position="271"/>
        <end position="283"/>
    </location>
</feature>
<comment type="caution">
    <text evidence="4">The sequence shown here is derived from an EMBL/GenBank/DDBJ whole genome shotgun (WGS) entry which is preliminary data.</text>
</comment>
<feature type="domain" description="TPM" evidence="3">
    <location>
        <begin position="42"/>
        <end position="160"/>
    </location>
</feature>
<feature type="region of interest" description="Disordered" evidence="1">
    <location>
        <begin position="247"/>
        <end position="283"/>
    </location>
</feature>
<evidence type="ECO:0000313" key="5">
    <source>
        <dbReference type="Proteomes" id="UP000474024"/>
    </source>
</evidence>
<protein>
    <submittedName>
        <fullName evidence="4">TPM domain-containing protein</fullName>
    </submittedName>
</protein>
<dbReference type="InterPro" id="IPR007621">
    <property type="entry name" value="TPM_dom"/>
</dbReference>
<keyword evidence="2" id="KW-1133">Transmembrane helix</keyword>
<name>A0A6L5YTB1_9FIRM</name>
<proteinExistence type="predicted"/>
<evidence type="ECO:0000313" key="4">
    <source>
        <dbReference type="EMBL" id="MST75578.1"/>
    </source>
</evidence>
<dbReference type="Proteomes" id="UP000474024">
    <property type="component" value="Unassembled WGS sequence"/>
</dbReference>
<dbReference type="EMBL" id="VUNI01000021">
    <property type="protein sequence ID" value="MST75578.1"/>
    <property type="molecule type" value="Genomic_DNA"/>
</dbReference>
<evidence type="ECO:0000256" key="1">
    <source>
        <dbReference type="SAM" id="MobiDB-lite"/>
    </source>
</evidence>